<keyword evidence="3" id="KW-1185">Reference proteome</keyword>
<dbReference type="InterPro" id="IPR010714">
    <property type="entry name" value="Coatomer_asu_C"/>
</dbReference>
<protein>
    <recommendedName>
        <fullName evidence="1">Coatomer alpha subunit C-terminal domain-containing protein</fullName>
    </recommendedName>
</protein>
<proteinExistence type="predicted"/>
<dbReference type="Pfam" id="PF06957">
    <property type="entry name" value="COPI_C"/>
    <property type="match status" value="1"/>
</dbReference>
<evidence type="ECO:0000259" key="1">
    <source>
        <dbReference type="Pfam" id="PF06957"/>
    </source>
</evidence>
<name>A0ABQ7KKN0_BRACM</name>
<reference evidence="2 3" key="1">
    <citation type="submission" date="2021-03" db="EMBL/GenBank/DDBJ databases">
        <authorList>
            <person name="King G.J."/>
            <person name="Bancroft I."/>
            <person name="Baten A."/>
            <person name="Bloomfield J."/>
            <person name="Borpatragohain P."/>
            <person name="He Z."/>
            <person name="Irish N."/>
            <person name="Irwin J."/>
            <person name="Liu K."/>
            <person name="Mauleon R.P."/>
            <person name="Moore J."/>
            <person name="Morris R."/>
            <person name="Ostergaard L."/>
            <person name="Wang B."/>
            <person name="Wells R."/>
        </authorList>
    </citation>
    <scope>NUCLEOTIDE SEQUENCE [LARGE SCALE GENOMIC DNA]</scope>
    <source>
        <strain evidence="2">R-o-18</strain>
        <tissue evidence="2">Leaf</tissue>
    </source>
</reference>
<accession>A0ABQ7KKN0</accession>
<evidence type="ECO:0000313" key="2">
    <source>
        <dbReference type="EMBL" id="KAG5375114.1"/>
    </source>
</evidence>
<organism evidence="2 3">
    <name type="scientific">Brassica rapa subsp. trilocularis</name>
    <dbReference type="NCBI Taxonomy" id="1813537"/>
    <lineage>
        <taxon>Eukaryota</taxon>
        <taxon>Viridiplantae</taxon>
        <taxon>Streptophyta</taxon>
        <taxon>Embryophyta</taxon>
        <taxon>Tracheophyta</taxon>
        <taxon>Spermatophyta</taxon>
        <taxon>Magnoliopsida</taxon>
        <taxon>eudicotyledons</taxon>
        <taxon>Gunneridae</taxon>
        <taxon>Pentapetalae</taxon>
        <taxon>rosids</taxon>
        <taxon>malvids</taxon>
        <taxon>Brassicales</taxon>
        <taxon>Brassicaceae</taxon>
        <taxon>Brassiceae</taxon>
        <taxon>Brassica</taxon>
    </lineage>
</organism>
<dbReference type="Proteomes" id="UP000823674">
    <property type="component" value="Chromosome A10"/>
</dbReference>
<dbReference type="EMBL" id="JADBGQ010000010">
    <property type="protein sequence ID" value="KAG5375114.1"/>
    <property type="molecule type" value="Genomic_DNA"/>
</dbReference>
<comment type="caution">
    <text evidence="2">The sequence shown here is derived from an EMBL/GenBank/DDBJ whole genome shotgun (WGS) entry which is preliminary data.</text>
</comment>
<sequence length="81" mass="8851">MTKPKLSKEPLKIHSWHQKIYGSTYIPICRGQGCVMSFTARFLPTQEENVCAVCDIAVIGVDASGLLALLSVSSPVINSDW</sequence>
<feature type="domain" description="Coatomer alpha subunit C-terminal" evidence="1">
    <location>
        <begin position="20"/>
        <end position="68"/>
    </location>
</feature>
<evidence type="ECO:0000313" key="3">
    <source>
        <dbReference type="Proteomes" id="UP000823674"/>
    </source>
</evidence>
<gene>
    <name evidence="2" type="primary">A10g501250.1_BraROA</name>
    <name evidence="2" type="ORF">IGI04_039710</name>
</gene>